<protein>
    <submittedName>
        <fullName evidence="1">Uncharacterized protein</fullName>
    </submittedName>
</protein>
<dbReference type="AlphaFoldDB" id="A0A645EPY6"/>
<accession>A0A645EPY6</accession>
<sequence>MVTGTQQPPDCRVQRLGGIGGKTHPFGTRAAKQGRQLFPRVVDRPGSGQGLAVDAPATVAKLLQRGQDCLSHRRGLGPGRSCVVQINHGLTTFPACASVSTISYIFVTLPTSSLSVSP</sequence>
<gene>
    <name evidence="1" type="ORF">SDC9_151314</name>
</gene>
<comment type="caution">
    <text evidence="1">The sequence shown here is derived from an EMBL/GenBank/DDBJ whole genome shotgun (WGS) entry which is preliminary data.</text>
</comment>
<reference evidence="1" key="1">
    <citation type="submission" date="2019-08" db="EMBL/GenBank/DDBJ databases">
        <authorList>
            <person name="Kucharzyk K."/>
            <person name="Murdoch R.W."/>
            <person name="Higgins S."/>
            <person name="Loffler F."/>
        </authorList>
    </citation>
    <scope>NUCLEOTIDE SEQUENCE</scope>
</reference>
<name>A0A645EPY6_9ZZZZ</name>
<organism evidence="1">
    <name type="scientific">bioreactor metagenome</name>
    <dbReference type="NCBI Taxonomy" id="1076179"/>
    <lineage>
        <taxon>unclassified sequences</taxon>
        <taxon>metagenomes</taxon>
        <taxon>ecological metagenomes</taxon>
    </lineage>
</organism>
<evidence type="ECO:0000313" key="1">
    <source>
        <dbReference type="EMBL" id="MPN04078.1"/>
    </source>
</evidence>
<proteinExistence type="predicted"/>
<dbReference type="EMBL" id="VSSQ01050004">
    <property type="protein sequence ID" value="MPN04078.1"/>
    <property type="molecule type" value="Genomic_DNA"/>
</dbReference>